<proteinExistence type="predicted"/>
<accession>A0A1W2A929</accession>
<evidence type="ECO:0000313" key="1">
    <source>
        <dbReference type="EMBL" id="SMC56962.1"/>
    </source>
</evidence>
<gene>
    <name evidence="1" type="ORF">SAMN06297251_10430</name>
</gene>
<dbReference type="Proteomes" id="UP000192656">
    <property type="component" value="Unassembled WGS sequence"/>
</dbReference>
<organism evidence="1 2">
    <name type="scientific">Fulvimarina manganoxydans</name>
    <dbReference type="NCBI Taxonomy" id="937218"/>
    <lineage>
        <taxon>Bacteria</taxon>
        <taxon>Pseudomonadati</taxon>
        <taxon>Pseudomonadota</taxon>
        <taxon>Alphaproteobacteria</taxon>
        <taxon>Hyphomicrobiales</taxon>
        <taxon>Aurantimonadaceae</taxon>
        <taxon>Fulvimarina</taxon>
    </lineage>
</organism>
<dbReference type="RefSeq" id="WP_084409174.1">
    <property type="nucleotide sequence ID" value="NZ_FWXR01000004.1"/>
</dbReference>
<sequence>MATTSETIAALRDLYAQIEAAQQKLQAVELATDDGMSGYREIRGHLVRARAAVVNEIVAQENGETAATIEARRTANGLDIKVRATGDVVIGDIRLGAIEI</sequence>
<reference evidence="1 2" key="1">
    <citation type="submission" date="2017-04" db="EMBL/GenBank/DDBJ databases">
        <authorList>
            <person name="Afonso C.L."/>
            <person name="Miller P.J."/>
            <person name="Scott M.A."/>
            <person name="Spackman E."/>
            <person name="Goraichik I."/>
            <person name="Dimitrov K.M."/>
            <person name="Suarez D.L."/>
            <person name="Swayne D.E."/>
        </authorList>
    </citation>
    <scope>NUCLEOTIDE SEQUENCE [LARGE SCALE GENOMIC DNA]</scope>
    <source>
        <strain evidence="1 2">CGMCC 1.10972</strain>
    </source>
</reference>
<dbReference type="EMBL" id="FWXR01000004">
    <property type="protein sequence ID" value="SMC56962.1"/>
    <property type="molecule type" value="Genomic_DNA"/>
</dbReference>
<dbReference type="AlphaFoldDB" id="A0A1W2A929"/>
<protein>
    <submittedName>
        <fullName evidence="1">Uncharacterized protein</fullName>
    </submittedName>
</protein>
<name>A0A1W2A929_9HYPH</name>
<evidence type="ECO:0000313" key="2">
    <source>
        <dbReference type="Proteomes" id="UP000192656"/>
    </source>
</evidence>
<keyword evidence="2" id="KW-1185">Reference proteome</keyword>
<dbReference type="STRING" id="937218.SAMN06297251_10430"/>